<reference evidence="4 5" key="1">
    <citation type="submission" date="2018-08" db="EMBL/GenBank/DDBJ databases">
        <title>Muricauda nanhaiensis sp. nov., isolated from seawater of the South China Sea.</title>
        <authorList>
            <person name="Dang Y."/>
        </authorList>
    </citation>
    <scope>NUCLEOTIDE SEQUENCE [LARGE SCALE GENOMIC DNA]</scope>
    <source>
        <strain evidence="4 5">SM1704</strain>
    </source>
</reference>
<proteinExistence type="predicted"/>
<organism evidence="4 5">
    <name type="scientific">Flagellimonas nanhaiensis</name>
    <dbReference type="NCBI Taxonomy" id="2292706"/>
    <lineage>
        <taxon>Bacteria</taxon>
        <taxon>Pseudomonadati</taxon>
        <taxon>Bacteroidota</taxon>
        <taxon>Flavobacteriia</taxon>
        <taxon>Flavobacteriales</taxon>
        <taxon>Flavobacteriaceae</taxon>
        <taxon>Flagellimonas</taxon>
    </lineage>
</organism>
<dbReference type="SUPFAM" id="SSF52172">
    <property type="entry name" value="CheY-like"/>
    <property type="match status" value="1"/>
</dbReference>
<dbReference type="Pfam" id="PF00072">
    <property type="entry name" value="Response_reg"/>
    <property type="match status" value="1"/>
</dbReference>
<dbReference type="GO" id="GO:0000156">
    <property type="term" value="F:phosphorelay response regulator activity"/>
    <property type="evidence" value="ECO:0007669"/>
    <property type="project" value="InterPro"/>
</dbReference>
<keyword evidence="4" id="KW-0238">DNA-binding</keyword>
<dbReference type="AlphaFoldDB" id="A0A371JSY0"/>
<dbReference type="InterPro" id="IPR007492">
    <property type="entry name" value="LytTR_DNA-bd_dom"/>
</dbReference>
<keyword evidence="1" id="KW-0597">Phosphoprotein</keyword>
<evidence type="ECO:0000259" key="2">
    <source>
        <dbReference type="PROSITE" id="PS50110"/>
    </source>
</evidence>
<dbReference type="SMART" id="SM00448">
    <property type="entry name" value="REC"/>
    <property type="match status" value="1"/>
</dbReference>
<feature type="modified residue" description="4-aspartylphosphate" evidence="1">
    <location>
        <position position="53"/>
    </location>
</feature>
<dbReference type="PANTHER" id="PTHR37299">
    <property type="entry name" value="TRANSCRIPTIONAL REGULATOR-RELATED"/>
    <property type="match status" value="1"/>
</dbReference>
<dbReference type="Gene3D" id="3.40.50.2300">
    <property type="match status" value="1"/>
</dbReference>
<dbReference type="PROSITE" id="PS50110">
    <property type="entry name" value="RESPONSE_REGULATORY"/>
    <property type="match status" value="1"/>
</dbReference>
<comment type="caution">
    <text evidence="4">The sequence shown here is derived from an EMBL/GenBank/DDBJ whole genome shotgun (WGS) entry which is preliminary data.</text>
</comment>
<protein>
    <submittedName>
        <fullName evidence="4">DNA-binding response regulator</fullName>
    </submittedName>
</protein>
<dbReference type="InterPro" id="IPR046947">
    <property type="entry name" value="LytR-like"/>
</dbReference>
<dbReference type="PANTHER" id="PTHR37299:SF1">
    <property type="entry name" value="STAGE 0 SPORULATION PROTEIN A HOMOLOG"/>
    <property type="match status" value="1"/>
</dbReference>
<dbReference type="EMBL" id="QTJX01000001">
    <property type="protein sequence ID" value="RDY60886.1"/>
    <property type="molecule type" value="Genomic_DNA"/>
</dbReference>
<name>A0A371JSY0_9FLAO</name>
<evidence type="ECO:0000259" key="3">
    <source>
        <dbReference type="PROSITE" id="PS50930"/>
    </source>
</evidence>
<feature type="domain" description="HTH LytTR-type" evidence="3">
    <location>
        <begin position="127"/>
        <end position="224"/>
    </location>
</feature>
<evidence type="ECO:0000313" key="4">
    <source>
        <dbReference type="EMBL" id="RDY60886.1"/>
    </source>
</evidence>
<gene>
    <name evidence="4" type="ORF">DX873_01515</name>
</gene>
<accession>A0A371JSY0</accession>
<dbReference type="InterPro" id="IPR011006">
    <property type="entry name" value="CheY-like_superfamily"/>
</dbReference>
<dbReference type="OrthoDB" id="2168082at2"/>
<dbReference type="Pfam" id="PF04397">
    <property type="entry name" value="LytTR"/>
    <property type="match status" value="1"/>
</dbReference>
<dbReference type="InterPro" id="IPR001789">
    <property type="entry name" value="Sig_transdc_resp-reg_receiver"/>
</dbReference>
<evidence type="ECO:0000313" key="5">
    <source>
        <dbReference type="Proteomes" id="UP000261828"/>
    </source>
</evidence>
<dbReference type="PROSITE" id="PS50930">
    <property type="entry name" value="HTH_LYTTR"/>
    <property type="match status" value="1"/>
</dbReference>
<keyword evidence="5" id="KW-1185">Reference proteome</keyword>
<dbReference type="GO" id="GO:0003677">
    <property type="term" value="F:DNA binding"/>
    <property type="evidence" value="ECO:0007669"/>
    <property type="project" value="UniProtKB-KW"/>
</dbReference>
<dbReference type="SMART" id="SM00850">
    <property type="entry name" value="LytTR"/>
    <property type="match status" value="1"/>
</dbReference>
<evidence type="ECO:0000256" key="1">
    <source>
        <dbReference type="PROSITE-ProRule" id="PRU00169"/>
    </source>
</evidence>
<sequence length="224" mass="25932">MIKCLILEDEKAAQKVLRNFVEKTPFLVCSGVYESGLQIAPDELKEIDILFLDIQLPELNGLSFLKTLNHAPKIIVTTAFPNYAVEAFEEAVVDYLLKPFSYERFFKSVSRVSNILALQNQKKEKNIFVYADKTFYNVQIDDILFLKSEVDYVCLVTKNKEYLILDSLKNWKEKLSDHNFVQVHRSFIVSIGKIDKVIGNQIYIGKTKIPIGKHYKEDFLKLLK</sequence>
<dbReference type="Proteomes" id="UP000261828">
    <property type="component" value="Unassembled WGS sequence"/>
</dbReference>
<dbReference type="Gene3D" id="2.40.50.1020">
    <property type="entry name" value="LytTr DNA-binding domain"/>
    <property type="match status" value="1"/>
</dbReference>
<dbReference type="RefSeq" id="WP_116182769.1">
    <property type="nucleotide sequence ID" value="NZ_QTJX01000001.1"/>
</dbReference>
<feature type="domain" description="Response regulatory" evidence="2">
    <location>
        <begin position="3"/>
        <end position="113"/>
    </location>
</feature>